<reference evidence="2" key="1">
    <citation type="submission" date="2016-03" db="EMBL/GenBank/DDBJ databases">
        <title>Complete genome sequence of the type strain Actinoalloteichus hymeniacidonis DSM 45092.</title>
        <authorList>
            <person name="Schaffert L."/>
            <person name="Albersmeier A."/>
            <person name="Winkler A."/>
            <person name="Kalinowski J."/>
            <person name="Zotchev S."/>
            <person name="Ruckert C."/>
        </authorList>
    </citation>
    <scope>NUCLEOTIDE SEQUENCE [LARGE SCALE GENOMIC DNA]</scope>
    <source>
        <strain evidence="2">HPA177(T) (DSM 45092(T))</strain>
    </source>
</reference>
<dbReference type="AlphaFoldDB" id="A0AAC9HUW1"/>
<protein>
    <submittedName>
        <fullName evidence="1">Uncharacterized protein</fullName>
    </submittedName>
</protein>
<gene>
    <name evidence="1" type="ORF">TL08_25325</name>
</gene>
<dbReference type="EMBL" id="CP014859">
    <property type="protein sequence ID" value="AOS65843.1"/>
    <property type="molecule type" value="Genomic_DNA"/>
</dbReference>
<evidence type="ECO:0000313" key="1">
    <source>
        <dbReference type="EMBL" id="AOS65843.1"/>
    </source>
</evidence>
<name>A0AAC9HUW1_9PSEU</name>
<evidence type="ECO:0000313" key="2">
    <source>
        <dbReference type="Proteomes" id="UP000095210"/>
    </source>
</evidence>
<accession>A0AAC9HUW1</accession>
<dbReference type="Proteomes" id="UP000095210">
    <property type="component" value="Chromosome"/>
</dbReference>
<sequence>MASPVVTARARAESMTPLFQAFAVIESGPARSTYGRPELRDGGLRRESDAGDTGALIFRHRAVSAPSGIKLRSYVEQMFDVFGCPSWRVC</sequence>
<organism evidence="1 2">
    <name type="scientific">Actinoalloteichus hymeniacidonis</name>
    <dbReference type="NCBI Taxonomy" id="340345"/>
    <lineage>
        <taxon>Bacteria</taxon>
        <taxon>Bacillati</taxon>
        <taxon>Actinomycetota</taxon>
        <taxon>Actinomycetes</taxon>
        <taxon>Pseudonocardiales</taxon>
        <taxon>Pseudonocardiaceae</taxon>
        <taxon>Actinoalloteichus</taxon>
    </lineage>
</organism>
<dbReference type="KEGG" id="ahm:TL08_25325"/>
<proteinExistence type="predicted"/>
<keyword evidence="2" id="KW-1185">Reference proteome</keyword>